<comment type="caution">
    <text evidence="2">The sequence shown here is derived from an EMBL/GenBank/DDBJ whole genome shotgun (WGS) entry which is preliminary data.</text>
</comment>
<evidence type="ECO:0000313" key="2">
    <source>
        <dbReference type="EMBL" id="GAA4559021.1"/>
    </source>
</evidence>
<organism evidence="2 3">
    <name type="scientific">Pseudonocardia xishanensis</name>
    <dbReference type="NCBI Taxonomy" id="630995"/>
    <lineage>
        <taxon>Bacteria</taxon>
        <taxon>Bacillati</taxon>
        <taxon>Actinomycetota</taxon>
        <taxon>Actinomycetes</taxon>
        <taxon>Pseudonocardiales</taxon>
        <taxon>Pseudonocardiaceae</taxon>
        <taxon>Pseudonocardia</taxon>
    </lineage>
</organism>
<evidence type="ECO:0000256" key="1">
    <source>
        <dbReference type="SAM" id="MobiDB-lite"/>
    </source>
</evidence>
<evidence type="ECO:0000313" key="3">
    <source>
        <dbReference type="Proteomes" id="UP001501598"/>
    </source>
</evidence>
<reference evidence="3" key="1">
    <citation type="journal article" date="2019" name="Int. J. Syst. Evol. Microbiol.">
        <title>The Global Catalogue of Microorganisms (GCM) 10K type strain sequencing project: providing services to taxonomists for standard genome sequencing and annotation.</title>
        <authorList>
            <consortium name="The Broad Institute Genomics Platform"/>
            <consortium name="The Broad Institute Genome Sequencing Center for Infectious Disease"/>
            <person name="Wu L."/>
            <person name="Ma J."/>
        </authorList>
    </citation>
    <scope>NUCLEOTIDE SEQUENCE [LARGE SCALE GENOMIC DNA]</scope>
    <source>
        <strain evidence="3">JCM 17906</strain>
    </source>
</reference>
<sequence>MPPDGLCPGVSDESDPPTESGPTPPGISLRAGFALSELDLAQLWIASLTLGGTLSQAELEAALRGELSLSGHEHDVVAQAINDYFTERGQNHPVAYSVEIEERSHRRHPG</sequence>
<gene>
    <name evidence="2" type="ORF">GCM10023175_66200</name>
</gene>
<dbReference type="EMBL" id="BAABGT010000117">
    <property type="protein sequence ID" value="GAA4559021.1"/>
    <property type="molecule type" value="Genomic_DNA"/>
</dbReference>
<dbReference type="Proteomes" id="UP001501598">
    <property type="component" value="Unassembled WGS sequence"/>
</dbReference>
<accession>A0ABP8S2A7</accession>
<proteinExistence type="predicted"/>
<keyword evidence="3" id="KW-1185">Reference proteome</keyword>
<protein>
    <submittedName>
        <fullName evidence="2">Uncharacterized protein</fullName>
    </submittedName>
</protein>
<name>A0ABP8S2A7_9PSEU</name>
<feature type="region of interest" description="Disordered" evidence="1">
    <location>
        <begin position="1"/>
        <end position="28"/>
    </location>
</feature>